<accession>A0AAV9XRM5</accession>
<dbReference type="AlphaFoldDB" id="A0AAV9XRM5"/>
<dbReference type="Proteomes" id="UP001365542">
    <property type="component" value="Unassembled WGS sequence"/>
</dbReference>
<dbReference type="InterPro" id="IPR029063">
    <property type="entry name" value="SAM-dependent_MTases_sf"/>
</dbReference>
<feature type="compositionally biased region" description="Low complexity" evidence="4">
    <location>
        <begin position="358"/>
        <end position="368"/>
    </location>
</feature>
<comment type="caution">
    <text evidence="5">The sequence shown here is derived from an EMBL/GenBank/DDBJ whole genome shotgun (WGS) entry which is preliminary data.</text>
</comment>
<dbReference type="SUPFAM" id="SSF53335">
    <property type="entry name" value="S-adenosyl-L-methionine-dependent methyltransferases"/>
    <property type="match status" value="1"/>
</dbReference>
<dbReference type="GO" id="GO:0030488">
    <property type="term" value="P:tRNA methylation"/>
    <property type="evidence" value="ECO:0007669"/>
    <property type="project" value="InterPro"/>
</dbReference>
<reference evidence="5 6" key="1">
    <citation type="submission" date="2019-10" db="EMBL/GenBank/DDBJ databases">
        <authorList>
            <person name="Palmer J.M."/>
        </authorList>
    </citation>
    <scope>NUCLEOTIDE SEQUENCE [LARGE SCALE GENOMIC DNA]</scope>
    <source>
        <strain evidence="5 6">TWF694</strain>
    </source>
</reference>
<feature type="region of interest" description="Disordered" evidence="4">
    <location>
        <begin position="344"/>
        <end position="420"/>
    </location>
</feature>
<protein>
    <recommendedName>
        <fullName evidence="2">tRNA (adenine(58)-N(1))-methyltransferase catalytic subunit TRM61</fullName>
        <ecNumber evidence="1">2.1.1.220</ecNumber>
    </recommendedName>
    <alternativeName>
        <fullName evidence="3">tRNA(m1A58)-methyltransferase subunit TRM61</fullName>
    </alternativeName>
</protein>
<dbReference type="GO" id="GO:0005739">
    <property type="term" value="C:mitochondrion"/>
    <property type="evidence" value="ECO:0007669"/>
    <property type="project" value="TreeGrafter"/>
</dbReference>
<proteinExistence type="predicted"/>
<sequence length="420" mass="46224">MSSNTSLTIEGDCLYLKPRSSIARARDSFFLPKIEPGKITTTHKGNINHSDLIGRRVRDIVKLNTGSEYLITFPTLEEHILYSERGVTPIYPGDAAAIVQSLDLHVSPPCADPTLSEPLEVLEAGTGHGSLTLQLARALSAGLGSKSPITSPVAILHTVERDTRISNHAEKLVKSFRRGIYDRPGLNFYCDDVKQWLESQITLRATQKRTPTTVTAAEETTSTTSESITWTEYKPFLSACVLDMPDIKHILPLLAQAMHPAAILGYWVPSITQITSVIEHIQLQRIPFYVEKVLEYGNGGGGAGARVWDVRLAQVRSRMKPVATPTKPPRGTAGLRRFLAATQQESEENPATEDEGDSSQPSLSSDTSIMDNKHGLEMVCRPKTGERTQGGGFYLLMRRIGQQTEDPSSESPRIHQEQAE</sequence>
<gene>
    <name evidence="5" type="ORF">TWF694_000930</name>
</gene>
<organism evidence="5 6">
    <name type="scientific">Orbilia ellipsospora</name>
    <dbReference type="NCBI Taxonomy" id="2528407"/>
    <lineage>
        <taxon>Eukaryota</taxon>
        <taxon>Fungi</taxon>
        <taxon>Dikarya</taxon>
        <taxon>Ascomycota</taxon>
        <taxon>Pezizomycotina</taxon>
        <taxon>Orbiliomycetes</taxon>
        <taxon>Orbiliales</taxon>
        <taxon>Orbiliaceae</taxon>
        <taxon>Orbilia</taxon>
    </lineage>
</organism>
<dbReference type="PANTHER" id="PTHR12133">
    <property type="entry name" value="TRNA (ADENINE(58)-N(1))-METHYLTRANSFERASE"/>
    <property type="match status" value="1"/>
</dbReference>
<keyword evidence="6" id="KW-1185">Reference proteome</keyword>
<feature type="compositionally biased region" description="Polar residues" evidence="4">
    <location>
        <begin position="401"/>
        <end position="411"/>
    </location>
</feature>
<dbReference type="EMBL" id="JAVHJO010000001">
    <property type="protein sequence ID" value="KAK6544227.1"/>
    <property type="molecule type" value="Genomic_DNA"/>
</dbReference>
<dbReference type="EC" id="2.1.1.220" evidence="1"/>
<feature type="compositionally biased region" description="Acidic residues" evidence="4">
    <location>
        <begin position="345"/>
        <end position="357"/>
    </location>
</feature>
<evidence type="ECO:0000256" key="4">
    <source>
        <dbReference type="SAM" id="MobiDB-lite"/>
    </source>
</evidence>
<dbReference type="Gene3D" id="3.10.330.20">
    <property type="match status" value="1"/>
</dbReference>
<evidence type="ECO:0000313" key="6">
    <source>
        <dbReference type="Proteomes" id="UP001365542"/>
    </source>
</evidence>
<dbReference type="InterPro" id="IPR014816">
    <property type="entry name" value="tRNA_MeTrfase_Gcd14"/>
</dbReference>
<dbReference type="Gene3D" id="3.40.50.150">
    <property type="entry name" value="Vaccinia Virus protein VP39"/>
    <property type="match status" value="1"/>
</dbReference>
<dbReference type="PANTHER" id="PTHR12133:SF1">
    <property type="entry name" value="TRNA (ADENINE(58)-N(1))-METHYLTRANSFERASE, MITOCHONDRIAL"/>
    <property type="match status" value="1"/>
</dbReference>
<evidence type="ECO:0000313" key="5">
    <source>
        <dbReference type="EMBL" id="KAK6544227.1"/>
    </source>
</evidence>
<evidence type="ECO:0000256" key="2">
    <source>
        <dbReference type="ARBA" id="ARBA00015963"/>
    </source>
</evidence>
<name>A0AAV9XRM5_9PEZI</name>
<evidence type="ECO:0000256" key="3">
    <source>
        <dbReference type="ARBA" id="ARBA00033309"/>
    </source>
</evidence>
<dbReference type="PROSITE" id="PS51620">
    <property type="entry name" value="SAM_TRM61"/>
    <property type="match status" value="1"/>
</dbReference>
<evidence type="ECO:0000256" key="1">
    <source>
        <dbReference type="ARBA" id="ARBA00012796"/>
    </source>
</evidence>
<dbReference type="GO" id="GO:0160107">
    <property type="term" value="F:tRNA (adenine(58)-N1)-methyltransferase activity"/>
    <property type="evidence" value="ECO:0007669"/>
    <property type="project" value="UniProtKB-EC"/>
</dbReference>
<dbReference type="GO" id="GO:0031515">
    <property type="term" value="C:tRNA (m1A) methyltransferase complex"/>
    <property type="evidence" value="ECO:0007669"/>
    <property type="project" value="InterPro"/>
</dbReference>